<feature type="compositionally biased region" description="Basic and acidic residues" evidence="4">
    <location>
        <begin position="145"/>
        <end position="162"/>
    </location>
</feature>
<evidence type="ECO:0000256" key="1">
    <source>
        <dbReference type="ARBA" id="ARBA00022723"/>
    </source>
</evidence>
<evidence type="ECO:0000313" key="7">
    <source>
        <dbReference type="Proteomes" id="UP000799539"/>
    </source>
</evidence>
<dbReference type="AlphaFoldDB" id="A0A6A6FI86"/>
<dbReference type="Proteomes" id="UP000799539">
    <property type="component" value="Unassembled WGS sequence"/>
</dbReference>
<protein>
    <recommendedName>
        <fullName evidence="5">Zinc finger PHD-type domain-containing protein</fullName>
    </recommendedName>
</protein>
<dbReference type="InterPro" id="IPR001965">
    <property type="entry name" value="Znf_PHD"/>
</dbReference>
<evidence type="ECO:0000256" key="3">
    <source>
        <dbReference type="ARBA" id="ARBA00022833"/>
    </source>
</evidence>
<sequence>MSPACPDAPDMRIKQEHVDDEWSMRHSPTAQEILFVPQAPARERAKDSQGRAFTTQCFESPYLGRPHFHRLKCGHDIATLEPDICGSNCQPAFQYTESDLKAVYKPFECPHPDCQAQALVAPRKTPKTGRRMLGRPCQLGHVRGRNREADAEWDEQKAKLAEMKSQSRRPAARLKELLRQTSRSPRRSQDASTKKRPRGRNSTIATVAEIDASMDDPTRTLLLAQKGRQTRHIRGDRLETETDRAFEYVERDIGMLGLENVTPTRRRARRAASRKSSAPIMDTSKYETRACDSCSECGAALTAELYRCHRCTEDGASFLLCRLCHEHSYDLHLRDHPSHHFVLQDIRAGEWAAVGEVMEEFEMHCTCHSTDLQYMIQCDLCSKSFHPGCVGKGLQDEAQYSLPKRDEYFKADLEHFRQNQTENFTCRFCDALERFQNGIVMQRREAKRHEDFLLQYKPKLASQRGLAMKRAESDDQRAVVDSYFAAIEEEMDEGKVLTDHHWRGLLAKSQLVPLPPPKPQKRNAMQVDEEEVAGRKGAQNSPDPKDDGPVKRIKINGPGQTYKHGGQMTLALGNSRGN</sequence>
<dbReference type="InterPro" id="IPR019786">
    <property type="entry name" value="Zinc_finger_PHD-type_CS"/>
</dbReference>
<gene>
    <name evidence="6" type="ORF">CERZMDRAFT_84029</name>
</gene>
<organism evidence="6 7">
    <name type="scientific">Cercospora zeae-maydis SCOH1-5</name>
    <dbReference type="NCBI Taxonomy" id="717836"/>
    <lineage>
        <taxon>Eukaryota</taxon>
        <taxon>Fungi</taxon>
        <taxon>Dikarya</taxon>
        <taxon>Ascomycota</taxon>
        <taxon>Pezizomycotina</taxon>
        <taxon>Dothideomycetes</taxon>
        <taxon>Dothideomycetidae</taxon>
        <taxon>Mycosphaerellales</taxon>
        <taxon>Mycosphaerellaceae</taxon>
        <taxon>Cercospora</taxon>
    </lineage>
</organism>
<keyword evidence="3" id="KW-0862">Zinc</keyword>
<evidence type="ECO:0000313" key="6">
    <source>
        <dbReference type="EMBL" id="KAF2213132.1"/>
    </source>
</evidence>
<dbReference type="SMART" id="SM00249">
    <property type="entry name" value="PHD"/>
    <property type="match status" value="1"/>
</dbReference>
<evidence type="ECO:0000256" key="4">
    <source>
        <dbReference type="SAM" id="MobiDB-lite"/>
    </source>
</evidence>
<keyword evidence="1" id="KW-0479">Metal-binding</keyword>
<feature type="region of interest" description="Disordered" evidence="4">
    <location>
        <begin position="510"/>
        <end position="578"/>
    </location>
</feature>
<dbReference type="PROSITE" id="PS01359">
    <property type="entry name" value="ZF_PHD_1"/>
    <property type="match status" value="1"/>
</dbReference>
<keyword evidence="7" id="KW-1185">Reference proteome</keyword>
<evidence type="ECO:0000256" key="2">
    <source>
        <dbReference type="ARBA" id="ARBA00022771"/>
    </source>
</evidence>
<dbReference type="InterPro" id="IPR011011">
    <property type="entry name" value="Znf_FYVE_PHD"/>
</dbReference>
<accession>A0A6A6FI86</accession>
<dbReference type="EMBL" id="ML992671">
    <property type="protein sequence ID" value="KAF2213132.1"/>
    <property type="molecule type" value="Genomic_DNA"/>
</dbReference>
<feature type="domain" description="Zinc finger PHD-type" evidence="5">
    <location>
        <begin position="364"/>
        <end position="430"/>
    </location>
</feature>
<evidence type="ECO:0000259" key="5">
    <source>
        <dbReference type="SMART" id="SM00249"/>
    </source>
</evidence>
<dbReference type="OrthoDB" id="3632962at2759"/>
<feature type="region of interest" description="Disordered" evidence="4">
    <location>
        <begin position="125"/>
        <end position="205"/>
    </location>
</feature>
<dbReference type="SUPFAM" id="SSF57903">
    <property type="entry name" value="FYVE/PHD zinc finger"/>
    <property type="match status" value="1"/>
</dbReference>
<dbReference type="GO" id="GO:0008270">
    <property type="term" value="F:zinc ion binding"/>
    <property type="evidence" value="ECO:0007669"/>
    <property type="project" value="UniProtKB-KW"/>
</dbReference>
<dbReference type="InterPro" id="IPR013083">
    <property type="entry name" value="Znf_RING/FYVE/PHD"/>
</dbReference>
<reference evidence="6" key="1">
    <citation type="journal article" date="2020" name="Stud. Mycol.">
        <title>101 Dothideomycetes genomes: a test case for predicting lifestyles and emergence of pathogens.</title>
        <authorList>
            <person name="Haridas S."/>
            <person name="Albert R."/>
            <person name="Binder M."/>
            <person name="Bloem J."/>
            <person name="Labutti K."/>
            <person name="Salamov A."/>
            <person name="Andreopoulos B."/>
            <person name="Baker S."/>
            <person name="Barry K."/>
            <person name="Bills G."/>
            <person name="Bluhm B."/>
            <person name="Cannon C."/>
            <person name="Castanera R."/>
            <person name="Culley D."/>
            <person name="Daum C."/>
            <person name="Ezra D."/>
            <person name="Gonzalez J."/>
            <person name="Henrissat B."/>
            <person name="Kuo A."/>
            <person name="Liang C."/>
            <person name="Lipzen A."/>
            <person name="Lutzoni F."/>
            <person name="Magnuson J."/>
            <person name="Mondo S."/>
            <person name="Nolan M."/>
            <person name="Ohm R."/>
            <person name="Pangilinan J."/>
            <person name="Park H.-J."/>
            <person name="Ramirez L."/>
            <person name="Alfaro M."/>
            <person name="Sun H."/>
            <person name="Tritt A."/>
            <person name="Yoshinaga Y."/>
            <person name="Zwiers L.-H."/>
            <person name="Turgeon B."/>
            <person name="Goodwin S."/>
            <person name="Spatafora J."/>
            <person name="Crous P."/>
            <person name="Grigoriev I."/>
        </authorList>
    </citation>
    <scope>NUCLEOTIDE SEQUENCE</scope>
    <source>
        <strain evidence="6">SCOH1-5</strain>
    </source>
</reference>
<name>A0A6A6FI86_9PEZI</name>
<keyword evidence="2" id="KW-0863">Zinc-finger</keyword>
<proteinExistence type="predicted"/>
<dbReference type="Gene3D" id="3.30.40.10">
    <property type="entry name" value="Zinc/RING finger domain, C3HC4 (zinc finger)"/>
    <property type="match status" value="1"/>
</dbReference>